<dbReference type="Gene3D" id="1.20.58.420">
    <property type="entry name" value="AHSP"/>
    <property type="match status" value="1"/>
</dbReference>
<keyword evidence="5" id="KW-0175">Coiled coil</keyword>
<evidence type="ECO:0000313" key="8">
    <source>
        <dbReference type="Proteomes" id="UP001153620"/>
    </source>
</evidence>
<dbReference type="OrthoDB" id="7788754at2759"/>
<dbReference type="PANTHER" id="PTHR10751">
    <property type="entry name" value="GUANYLATE BINDING PROTEIN"/>
    <property type="match status" value="1"/>
</dbReference>
<dbReference type="InterPro" id="IPR030386">
    <property type="entry name" value="G_GB1_RHD3_dom"/>
</dbReference>
<dbReference type="Proteomes" id="UP001153620">
    <property type="component" value="Chromosome 4"/>
</dbReference>
<keyword evidence="3" id="KW-0342">GTP-binding</keyword>
<dbReference type="AlphaFoldDB" id="A0A9N9SB54"/>
<organism evidence="7 8">
    <name type="scientific">Chironomus riparius</name>
    <dbReference type="NCBI Taxonomy" id="315576"/>
    <lineage>
        <taxon>Eukaryota</taxon>
        <taxon>Metazoa</taxon>
        <taxon>Ecdysozoa</taxon>
        <taxon>Arthropoda</taxon>
        <taxon>Hexapoda</taxon>
        <taxon>Insecta</taxon>
        <taxon>Pterygota</taxon>
        <taxon>Neoptera</taxon>
        <taxon>Endopterygota</taxon>
        <taxon>Diptera</taxon>
        <taxon>Nematocera</taxon>
        <taxon>Chironomoidea</taxon>
        <taxon>Chironomidae</taxon>
        <taxon>Chironominae</taxon>
        <taxon>Chironomus</taxon>
    </lineage>
</organism>
<feature type="domain" description="GB1/RHD3-type G" evidence="6">
    <location>
        <begin position="41"/>
        <end position="307"/>
    </location>
</feature>
<accession>A0A9N9SB54</accession>
<evidence type="ECO:0000256" key="1">
    <source>
        <dbReference type="ARBA" id="ARBA00022741"/>
    </source>
</evidence>
<dbReference type="Gene3D" id="3.40.50.300">
    <property type="entry name" value="P-loop containing nucleotide triphosphate hydrolases"/>
    <property type="match status" value="1"/>
</dbReference>
<dbReference type="SUPFAM" id="SSF52540">
    <property type="entry name" value="P-loop containing nucleoside triphosphate hydrolases"/>
    <property type="match status" value="1"/>
</dbReference>
<feature type="coiled-coil region" evidence="5">
    <location>
        <begin position="432"/>
        <end position="477"/>
    </location>
</feature>
<comment type="similarity">
    <text evidence="4">Belongs to the TRAFAC class dynamin-like GTPase superfamily. GB1/RHD3 GTPase family.</text>
</comment>
<dbReference type="SUPFAM" id="SSF48340">
    <property type="entry name" value="Interferon-induced guanylate-binding protein 1 (GBP1), C-terminal domain"/>
    <property type="match status" value="1"/>
</dbReference>
<keyword evidence="2" id="KW-0378">Hydrolase</keyword>
<keyword evidence="1" id="KW-0547">Nucleotide-binding</keyword>
<proteinExistence type="inferred from homology"/>
<gene>
    <name evidence="7" type="ORF">CHIRRI_LOCUS14982</name>
</gene>
<dbReference type="GO" id="GO:0003924">
    <property type="term" value="F:GTPase activity"/>
    <property type="evidence" value="ECO:0007669"/>
    <property type="project" value="InterPro"/>
</dbReference>
<evidence type="ECO:0000256" key="4">
    <source>
        <dbReference type="PROSITE-ProRule" id="PRU01052"/>
    </source>
</evidence>
<reference evidence="7" key="2">
    <citation type="submission" date="2022-10" db="EMBL/GenBank/DDBJ databases">
        <authorList>
            <consortium name="ENA_rothamsted_submissions"/>
            <consortium name="culmorum"/>
            <person name="King R."/>
        </authorList>
    </citation>
    <scope>NUCLEOTIDE SEQUENCE</scope>
</reference>
<evidence type="ECO:0000256" key="3">
    <source>
        <dbReference type="ARBA" id="ARBA00023134"/>
    </source>
</evidence>
<name>A0A9N9SB54_9DIPT</name>
<dbReference type="Pfam" id="PF02263">
    <property type="entry name" value="GBP"/>
    <property type="match status" value="1"/>
</dbReference>
<keyword evidence="8" id="KW-1185">Reference proteome</keyword>
<dbReference type="GO" id="GO:0005525">
    <property type="term" value="F:GTP binding"/>
    <property type="evidence" value="ECO:0007669"/>
    <property type="project" value="UniProtKB-KW"/>
</dbReference>
<feature type="coiled-coil region" evidence="5">
    <location>
        <begin position="601"/>
        <end position="654"/>
    </location>
</feature>
<evidence type="ECO:0000256" key="5">
    <source>
        <dbReference type="SAM" id="Coils"/>
    </source>
</evidence>
<evidence type="ECO:0000256" key="2">
    <source>
        <dbReference type="ARBA" id="ARBA00022801"/>
    </source>
</evidence>
<evidence type="ECO:0000259" key="6">
    <source>
        <dbReference type="PROSITE" id="PS51715"/>
    </source>
</evidence>
<dbReference type="InterPro" id="IPR036543">
    <property type="entry name" value="Guanylate-bd_C_sf"/>
</dbReference>
<reference evidence="7" key="1">
    <citation type="submission" date="2022-01" db="EMBL/GenBank/DDBJ databases">
        <authorList>
            <person name="King R."/>
        </authorList>
    </citation>
    <scope>NUCLEOTIDE SEQUENCE</scope>
</reference>
<sequence length="659" mass="77243">MSSHNHPYGKSENVLGFGEDSKVFIKEEPLKDMFLHPDVKHRKIVAFSIIGAYRKGKSFFLDYCLRYLYAHYPSINYPNNPVSNPTNWMGEEDEPLKGFSWRSGSDRDTTGIVMWNDIFLHTVERTGEKIALVVMDTQGLFDNQSSPMDNSKIFALGTLISSIQVLNLSGVIQEDQLQYLQFATEFAKFAASSSQGSNGKCFQNLMFLIRDWENPDDFACGIDGGKNYLENFLEVRSEQKPELKSVREFIHNSFDELSCSLLPHPGKIVTGVKKYKNLMYDGSHSGMDEDFKDELIILIDHLLNPERLVFKKYNGCNVKGFEYHEYVEHYFKLFQSDELPQAQTIFDATVEKQMTILVNLCFNNYKETVYKNRDALNNQSNIVILHDGCKNKALLMFNEAKKMGNNSHEVKFKKILETEIDKLYEEWGNQTIESINKIADEVEKTRVAIEEKQRLEREQLESEKKAVERLIEIEKLKAEKELEQARFVKEMEIAQLKWESEQKRAATEKQLELERMKHEKEIQHQMFIAEQEMSKLKLESENNRLAAEKIMEMKKYKVEKELEHQKFMREVQVKESNQKLEQERLIAENAQKYALLQLQNKAELEKYKKDEENAKMRLQIEKERLKLLEMENERDAEIRRKLDLQKKVKELEDDKCVIS</sequence>
<dbReference type="EMBL" id="OU895880">
    <property type="protein sequence ID" value="CAG9812177.1"/>
    <property type="molecule type" value="Genomic_DNA"/>
</dbReference>
<dbReference type="PROSITE" id="PS51715">
    <property type="entry name" value="G_GB1_RHD3"/>
    <property type="match status" value="1"/>
</dbReference>
<dbReference type="InterPro" id="IPR027417">
    <property type="entry name" value="P-loop_NTPase"/>
</dbReference>
<dbReference type="InterPro" id="IPR015894">
    <property type="entry name" value="Guanylate-bd_N"/>
</dbReference>
<evidence type="ECO:0000313" key="7">
    <source>
        <dbReference type="EMBL" id="CAG9812177.1"/>
    </source>
</evidence>
<protein>
    <recommendedName>
        <fullName evidence="6">GB1/RHD3-type G domain-containing protein</fullName>
    </recommendedName>
</protein>